<reference evidence="2 3" key="1">
    <citation type="submission" date="2019-12" db="EMBL/GenBank/DDBJ databases">
        <title>Genomic-based taxomic classification of the family Erythrobacteraceae.</title>
        <authorList>
            <person name="Xu L."/>
        </authorList>
    </citation>
    <scope>NUCLEOTIDE SEQUENCE [LARGE SCALE GENOMIC DNA]</scope>
    <source>
        <strain evidence="2 3">MCCC 1A09965</strain>
    </source>
</reference>
<gene>
    <name evidence="2" type="ORF">GRI48_12005</name>
</gene>
<keyword evidence="1" id="KW-0812">Transmembrane</keyword>
<comment type="caution">
    <text evidence="2">The sequence shown here is derived from an EMBL/GenBank/DDBJ whole genome shotgun (WGS) entry which is preliminary data.</text>
</comment>
<sequence length="139" mass="14149">MRTALASIVSGVLFGAGLALGGMTDPARVRGFLDIFGDWDPTLAFVMGGAVIVMAIAWRIVPRLAEPIFAGEFHLPTKSDLTPRLIGGAALFGIGWGIAGLCPGPGIAALVIEPAAAAIFVVAMLAGMAVVRLFEGASS</sequence>
<dbReference type="EMBL" id="WTYN01000003">
    <property type="protein sequence ID" value="MXO63734.1"/>
    <property type="molecule type" value="Genomic_DNA"/>
</dbReference>
<evidence type="ECO:0000313" key="3">
    <source>
        <dbReference type="Proteomes" id="UP000445582"/>
    </source>
</evidence>
<protein>
    <submittedName>
        <fullName evidence="2">YeeE/YedE family protein</fullName>
    </submittedName>
</protein>
<keyword evidence="1" id="KW-1133">Transmembrane helix</keyword>
<keyword evidence="1" id="KW-0472">Membrane</keyword>
<feature type="transmembrane region" description="Helical" evidence="1">
    <location>
        <begin position="43"/>
        <end position="61"/>
    </location>
</feature>
<dbReference type="RefSeq" id="WP_160676551.1">
    <property type="nucleotide sequence ID" value="NZ_WTYN01000003.1"/>
</dbReference>
<dbReference type="Pfam" id="PF20398">
    <property type="entry name" value="DUF6691"/>
    <property type="match status" value="1"/>
</dbReference>
<dbReference type="Proteomes" id="UP000445582">
    <property type="component" value="Unassembled WGS sequence"/>
</dbReference>
<feature type="transmembrane region" description="Helical" evidence="1">
    <location>
        <begin position="81"/>
        <end position="101"/>
    </location>
</feature>
<proteinExistence type="predicted"/>
<evidence type="ECO:0000256" key="1">
    <source>
        <dbReference type="SAM" id="Phobius"/>
    </source>
</evidence>
<dbReference type="AlphaFoldDB" id="A0A844YLC7"/>
<feature type="transmembrane region" description="Helical" evidence="1">
    <location>
        <begin position="107"/>
        <end position="134"/>
    </location>
</feature>
<name>A0A844YLC7_9SPHN</name>
<organism evidence="2 3">
    <name type="scientific">Qipengyuania oceanensis</name>
    <dbReference type="NCBI Taxonomy" id="1463597"/>
    <lineage>
        <taxon>Bacteria</taxon>
        <taxon>Pseudomonadati</taxon>
        <taxon>Pseudomonadota</taxon>
        <taxon>Alphaproteobacteria</taxon>
        <taxon>Sphingomonadales</taxon>
        <taxon>Erythrobacteraceae</taxon>
        <taxon>Qipengyuania</taxon>
    </lineage>
</organism>
<keyword evidence="3" id="KW-1185">Reference proteome</keyword>
<accession>A0A844YLC7</accession>
<dbReference type="OrthoDB" id="9790409at2"/>
<evidence type="ECO:0000313" key="2">
    <source>
        <dbReference type="EMBL" id="MXO63734.1"/>
    </source>
</evidence>
<dbReference type="InterPro" id="IPR046513">
    <property type="entry name" value="DUF6691"/>
</dbReference>